<dbReference type="OMA" id="EYAEACC"/>
<feature type="compositionally biased region" description="Polar residues" evidence="1">
    <location>
        <begin position="16"/>
        <end position="27"/>
    </location>
</feature>
<feature type="compositionally biased region" description="Low complexity" evidence="1">
    <location>
        <begin position="28"/>
        <end position="103"/>
    </location>
</feature>
<feature type="region of interest" description="Disordered" evidence="1">
    <location>
        <begin position="828"/>
        <end position="1196"/>
    </location>
</feature>
<evidence type="ECO:0000313" key="4">
    <source>
        <dbReference type="Proteomes" id="UP000007494"/>
    </source>
</evidence>
<feature type="compositionally biased region" description="Polar residues" evidence="1">
    <location>
        <begin position="259"/>
        <end position="272"/>
    </location>
</feature>
<gene>
    <name evidence="3" type="ORF">BN1204_032740</name>
    <name evidence="2" type="ORF">NCLIV_032740</name>
</gene>
<feature type="compositionally biased region" description="Gly residues" evidence="1">
    <location>
        <begin position="893"/>
        <end position="908"/>
    </location>
</feature>
<feature type="region of interest" description="Disordered" evidence="1">
    <location>
        <begin position="201"/>
        <end position="788"/>
    </location>
</feature>
<dbReference type="RefSeq" id="XP_003883519.1">
    <property type="nucleotide sequence ID" value="XM_003883470.1"/>
</dbReference>
<feature type="compositionally biased region" description="Polar residues" evidence="1">
    <location>
        <begin position="710"/>
        <end position="719"/>
    </location>
</feature>
<feature type="compositionally biased region" description="Low complexity" evidence="1">
    <location>
        <begin position="926"/>
        <end position="947"/>
    </location>
</feature>
<feature type="compositionally biased region" description="Low complexity" evidence="1">
    <location>
        <begin position="414"/>
        <end position="425"/>
    </location>
</feature>
<sequence>MADSGPVGSADRPSAASAQGTTRNLTATREGSSSSRSSTLSSSASTSSDGSAVSGSAVRTDGKSSGSPGASATTAGSAMGPSSPSSGKKAGSGEALQKGNSKGSSGGKHGSSSKGTGGSGPSWKNGTSHSSKTASGSQGSTGQGNPKNSSGSQSHKHGNDSSHGGNSSSAKKDLGGFDSELSARELRKIKYYEEMFARLANEERQKQSGTPSSSSSGATGTSSASGGSSEKQSKKGGPHRGDGSGGASSKASGGTGRSEGSTDSQDTQVERTSQAASPGPPQQPASQSSGAGSASRGSGGAGTKRKHSRVIDSTDDEGPPTSPPRASNKRPAVGKGGAASEPVAAFQTSGPGCSGGPSRALPTSGAGGSDSQRKAEKPVSRYQPGGPAADACRGAAAKTAGKSESSAGPRQASKDATSSSTSTKPSPLPHASGAAPSKGHSHPPVSGSGSAAPPSRSGFRGESDWGWAGRGNGGEASKKKPRAAVPVASARDDEEDSSSSSSSGSSGSSSSSSSGSSDSSEGEGGAPRSKISRSKDGLSRSDAAGGGSLANSRGKRLAVAAQPRKRQASFGSGGSGGATDVPRRGDASGVSVSASKSDKKGASASAVSQHQGGEGPKKPPNARLSSSGTAGSGASASGWASGSGKSAPPHQRPSSGSVSDEKSGADSWDDSTSRAGNPTGVDSSTGGGAKAEKKASTDDMRRKPHGSNGSGRSLVTSTKGAPGSIAGTGDASHLRAASDLHGGEAEGLRPGGCRVLVKGEKHERAGNGPRTGSVKQEKDGQAGGLAAVGGRVGDGVAAQAFHEKNPWEVEGSAGAERGSCVRDLPVEGAVGLDSRVPGSTFEASNRRGPSPLGKDTRSGPCPPGDSRKKAAEEGGSAASRSRSASPSAAAGADVGGSKGEGGLAGSGEKGGRDSLASSHAKESLGRAEAGLKGAAGGATAPGRQTAGKRGNTGRGGSFGAGVAGKSPAQEPGREGQASSPVAVPRGGSELAGVSQPSATRADSDVTQSRASQGAAAPFGKRAHGPRGSGESVAAEMDMAGRGKGEAEKAHASGNGRSPVALSSSRGARRRTDESVEAVRSGVVSEGSASEAESGVRVSGAAETVERPVSASGGGGTADKAMRFGQPPGSSDSPTVSVCPPRGGHHPARLQPVQSNTQQAWSGAGGGAGASCSRGPKPPAPAAARLLSDGSPACRVSPSRLQGLQRQVAAFGTEAGDDEGVLSPPLPLLAIARSLASQPATSTPLPASWRRASSPHGGNCSVQSRGAGGSVSGSAAELGRSRQDDVSSRCAGGQESLSPEACKHAGAVGQRGGGGGAASASVCGDRSDLSALSPVVGPRVGRVSYQLVEEGGKTIRSCPASAADASSDADCAGASVSNKEYAEACCNVVPTRDWRRLLLGNSCEGGAEEKTQEEKASVGGTARSTPASSGAMTCVKSDFDKRTSTSDTDSNAELKQGFSFGERTNKSSASVARPRESPHMPLSEGVQPPLPLNGRWLTSLSWKAQLLRKVYNAGRS</sequence>
<dbReference type="EMBL" id="FR823390">
    <property type="protein sequence ID" value="CBZ53487.1"/>
    <property type="molecule type" value="Genomic_DNA"/>
</dbReference>
<feature type="compositionally biased region" description="Basic and acidic residues" evidence="1">
    <location>
        <begin position="732"/>
        <end position="747"/>
    </location>
</feature>
<evidence type="ECO:0000256" key="1">
    <source>
        <dbReference type="SAM" id="MobiDB-lite"/>
    </source>
</evidence>
<feature type="compositionally biased region" description="Low complexity" evidence="1">
    <location>
        <begin position="436"/>
        <end position="458"/>
    </location>
</feature>
<protein>
    <submittedName>
        <fullName evidence="2">Uncharacterized protein</fullName>
    </submittedName>
</protein>
<feature type="compositionally biased region" description="Low complexity" evidence="1">
    <location>
        <begin position="121"/>
        <end position="144"/>
    </location>
</feature>
<reference evidence="2" key="1">
    <citation type="submission" date="2011-02" db="EMBL/GenBank/DDBJ databases">
        <authorList>
            <person name="Aslett M."/>
        </authorList>
    </citation>
    <scope>NUCLEOTIDE SEQUENCE</scope>
    <source>
        <strain evidence="2">Liverpool</strain>
    </source>
</reference>
<feature type="region of interest" description="Disordered" evidence="1">
    <location>
        <begin position="1405"/>
        <end position="1488"/>
    </location>
</feature>
<dbReference type="Proteomes" id="UP000007494">
    <property type="component" value="Chromosome VIII"/>
</dbReference>
<feature type="region of interest" description="Disordered" evidence="1">
    <location>
        <begin position="1"/>
        <end position="176"/>
    </location>
</feature>
<reference evidence="4" key="3">
    <citation type="journal article" date="2012" name="PLoS Pathog.">
        <title>Comparative genomics of the apicomplexan parasites Toxoplasma gondii and Neospora caninum: Coccidia differing in host range and transmission strategy.</title>
        <authorList>
            <person name="Reid A.J."/>
            <person name="Vermont S.J."/>
            <person name="Cotton J.A."/>
            <person name="Harris D."/>
            <person name="Hill-Cawthorne G.A."/>
            <person name="Konen-Waisman S."/>
            <person name="Latham S.M."/>
            <person name="Mourier T."/>
            <person name="Norton R."/>
            <person name="Quail M.A."/>
            <person name="Sanders M."/>
            <person name="Shanmugam D."/>
            <person name="Sohal A."/>
            <person name="Wasmuth J.D."/>
            <person name="Brunk B."/>
            <person name="Grigg M.E."/>
            <person name="Howard J.C."/>
            <person name="Parkinson J."/>
            <person name="Roos D.S."/>
            <person name="Trees A.J."/>
            <person name="Berriman M."/>
            <person name="Pain A."/>
            <person name="Wastling J.M."/>
        </authorList>
    </citation>
    <scope>NUCLEOTIDE SEQUENCE [LARGE SCALE GENOMIC DNA]</scope>
    <source>
        <strain evidence="4">Liverpool</strain>
    </source>
</reference>
<feature type="compositionally biased region" description="Basic and acidic residues" evidence="1">
    <location>
        <begin position="1406"/>
        <end position="1415"/>
    </location>
</feature>
<feature type="compositionally biased region" description="Low complexity" evidence="1">
    <location>
        <begin position="1077"/>
        <end position="1096"/>
    </location>
</feature>
<feature type="compositionally biased region" description="Polar residues" evidence="1">
    <location>
        <begin position="673"/>
        <end position="684"/>
    </location>
</feature>
<reference evidence="2" key="2">
    <citation type="submission" date="2011-03" db="EMBL/GenBank/DDBJ databases">
        <title>Comparative genomics and transcriptomics of Neospora caninum and Toxoplasma gondii.</title>
        <authorList>
            <person name="Reid A.J."/>
            <person name="Sohal A."/>
            <person name="Harris D."/>
            <person name="Quail M."/>
            <person name="Sanders M."/>
            <person name="Berriman M."/>
            <person name="Wastling J.M."/>
            <person name="Pain A."/>
        </authorList>
    </citation>
    <scope>NUCLEOTIDE SEQUENCE</scope>
    <source>
        <strain evidence="2">Liverpool</strain>
    </source>
</reference>
<feature type="compositionally biased region" description="Low complexity" evidence="1">
    <location>
        <begin position="498"/>
        <end position="519"/>
    </location>
</feature>
<feature type="compositionally biased region" description="Low complexity" evidence="1">
    <location>
        <begin position="873"/>
        <end position="892"/>
    </location>
</feature>
<feature type="compositionally biased region" description="Gly residues" evidence="1">
    <location>
        <begin position="104"/>
        <end position="120"/>
    </location>
</feature>
<dbReference type="OrthoDB" id="333266at2759"/>
<dbReference type="GeneID" id="13442740"/>
<feature type="compositionally biased region" description="Basic and acidic residues" evidence="1">
    <location>
        <begin position="1038"/>
        <end position="1050"/>
    </location>
</feature>
<feature type="compositionally biased region" description="Polar residues" evidence="1">
    <location>
        <begin position="1151"/>
        <end position="1160"/>
    </location>
</feature>
<name>F0VIC6_NEOCL</name>
<reference evidence="3" key="4">
    <citation type="journal article" date="2015" name="PLoS ONE">
        <title>Comprehensive Evaluation of Toxoplasma gondii VEG and Neospora caninum LIV Genomes with Tachyzoite Stage Transcriptome and Proteome Defines Novel Transcript Features.</title>
        <authorList>
            <person name="Ramaprasad A."/>
            <person name="Mourier T."/>
            <person name="Naeem R."/>
            <person name="Malas T.B."/>
            <person name="Moussa E."/>
            <person name="Panigrahi A."/>
            <person name="Vermont S.J."/>
            <person name="Otto T.D."/>
            <person name="Wastling J."/>
            <person name="Pain A."/>
        </authorList>
    </citation>
    <scope>NUCLEOTIDE SEQUENCE</scope>
    <source>
        <strain evidence="3">Liverpool</strain>
    </source>
</reference>
<organism evidence="2 4">
    <name type="scientific">Neospora caninum (strain Liverpool)</name>
    <dbReference type="NCBI Taxonomy" id="572307"/>
    <lineage>
        <taxon>Eukaryota</taxon>
        <taxon>Sar</taxon>
        <taxon>Alveolata</taxon>
        <taxon>Apicomplexa</taxon>
        <taxon>Conoidasida</taxon>
        <taxon>Coccidia</taxon>
        <taxon>Eucoccidiorida</taxon>
        <taxon>Eimeriorina</taxon>
        <taxon>Sarcocystidae</taxon>
        <taxon>Neospora</taxon>
    </lineage>
</organism>
<proteinExistence type="predicted"/>
<feature type="compositionally biased region" description="Low complexity" evidence="1">
    <location>
        <begin position="284"/>
        <end position="296"/>
    </location>
</feature>
<feature type="compositionally biased region" description="Gly residues" evidence="1">
    <location>
        <begin position="950"/>
        <end position="962"/>
    </location>
</feature>
<feature type="compositionally biased region" description="Polar residues" evidence="1">
    <location>
        <begin position="994"/>
        <end position="1011"/>
    </location>
</feature>
<feature type="compositionally biased region" description="Polar residues" evidence="1">
    <location>
        <begin position="1421"/>
        <end position="1430"/>
    </location>
</feature>
<evidence type="ECO:0000313" key="2">
    <source>
        <dbReference type="EMBL" id="CBZ53487.1"/>
    </source>
</evidence>
<accession>F0VIC6</accession>
<dbReference type="InParanoid" id="F0VIC6"/>
<feature type="compositionally biased region" description="Low complexity" evidence="1">
    <location>
        <begin position="625"/>
        <end position="647"/>
    </location>
</feature>
<evidence type="ECO:0000313" key="3">
    <source>
        <dbReference type="EMBL" id="CEL67475.1"/>
    </source>
</evidence>
<dbReference type="EMBL" id="LN714483">
    <property type="protein sequence ID" value="CEL67475.1"/>
    <property type="molecule type" value="Genomic_DNA"/>
</dbReference>
<feature type="compositionally biased region" description="Polar residues" evidence="1">
    <location>
        <begin position="1235"/>
        <end position="1244"/>
    </location>
</feature>
<dbReference type="VEuPathDB" id="ToxoDB:NCLIV_032740"/>
<dbReference type="eggNOG" id="ENOG502QYPI">
    <property type="taxonomic scope" value="Eukaryota"/>
</dbReference>
<feature type="region of interest" description="Disordered" evidence="1">
    <location>
        <begin position="1235"/>
        <end position="1322"/>
    </location>
</feature>
<feature type="compositionally biased region" description="Basic and acidic residues" evidence="1">
    <location>
        <begin position="690"/>
        <end position="701"/>
    </location>
</feature>
<keyword evidence="4" id="KW-1185">Reference proteome</keyword>
<feature type="compositionally biased region" description="Low complexity" evidence="1">
    <location>
        <begin position="207"/>
        <end position="230"/>
    </location>
</feature>
<feature type="compositionally biased region" description="Low complexity" evidence="1">
    <location>
        <begin position="385"/>
        <end position="400"/>
    </location>
</feature>